<proteinExistence type="predicted"/>
<feature type="compositionally biased region" description="Polar residues" evidence="1">
    <location>
        <begin position="87"/>
        <end position="102"/>
    </location>
</feature>
<reference evidence="2 3" key="1">
    <citation type="submission" date="2019-04" db="EMBL/GenBank/DDBJ databases">
        <authorList>
            <person name="Van Vliet M D."/>
        </authorList>
    </citation>
    <scope>NUCLEOTIDE SEQUENCE [LARGE SCALE GENOMIC DNA]</scope>
    <source>
        <strain evidence="2 3">F1</strain>
    </source>
</reference>
<evidence type="ECO:0000313" key="3">
    <source>
        <dbReference type="Proteomes" id="UP000366872"/>
    </source>
</evidence>
<dbReference type="Proteomes" id="UP000366872">
    <property type="component" value="Unassembled WGS sequence"/>
</dbReference>
<gene>
    <name evidence="2" type="ORF">PDESU_03306</name>
</gene>
<dbReference type="EMBL" id="CAAHFG010000002">
    <property type="protein sequence ID" value="VGO14737.1"/>
    <property type="molecule type" value="Genomic_DNA"/>
</dbReference>
<protein>
    <submittedName>
        <fullName evidence="2">Uncharacterized protein</fullName>
    </submittedName>
</protein>
<dbReference type="AlphaFoldDB" id="A0A6C2U4J1"/>
<evidence type="ECO:0000256" key="1">
    <source>
        <dbReference type="SAM" id="MobiDB-lite"/>
    </source>
</evidence>
<evidence type="ECO:0000313" key="2">
    <source>
        <dbReference type="EMBL" id="VGO14737.1"/>
    </source>
</evidence>
<sequence>MFLSAETNFQTPVQVKGYPVKRREGKTWKLTDKFQIVSEKAEDFIPDAYSSYEDTEMKLQSATITPTQATGIMLVTLNYSPEDPFGSGSTISTHTDGQTRQSSRSDWREVPIDDERLVSSGFLTESSRDAKKAEGYKTIGIGGIEYTYEEFIANFVWSQAGVLASLNVGKTAAPAGMTGADSSKWLVAGVSIDSDGVNDDGEPMVSRRSVFKYSAIGWDN</sequence>
<accession>A0A6C2U4J1</accession>
<feature type="region of interest" description="Disordered" evidence="1">
    <location>
        <begin position="85"/>
        <end position="108"/>
    </location>
</feature>
<organism evidence="2 3">
    <name type="scientific">Pontiella desulfatans</name>
    <dbReference type="NCBI Taxonomy" id="2750659"/>
    <lineage>
        <taxon>Bacteria</taxon>
        <taxon>Pseudomonadati</taxon>
        <taxon>Kiritimatiellota</taxon>
        <taxon>Kiritimatiellia</taxon>
        <taxon>Kiritimatiellales</taxon>
        <taxon>Pontiellaceae</taxon>
        <taxon>Pontiella</taxon>
    </lineage>
</organism>
<name>A0A6C2U4J1_PONDE</name>
<keyword evidence="3" id="KW-1185">Reference proteome</keyword>